<keyword evidence="6" id="KW-0547">Nucleotide-binding</keyword>
<evidence type="ECO:0000256" key="11">
    <source>
        <dbReference type="ARBA" id="ARBA00048679"/>
    </source>
</evidence>
<dbReference type="Proteomes" id="UP000523079">
    <property type="component" value="Unassembled WGS sequence"/>
</dbReference>
<dbReference type="GO" id="GO:0005524">
    <property type="term" value="F:ATP binding"/>
    <property type="evidence" value="ECO:0007669"/>
    <property type="project" value="UniProtKB-KW"/>
</dbReference>
<evidence type="ECO:0000256" key="9">
    <source>
        <dbReference type="ARBA" id="ARBA00022842"/>
    </source>
</evidence>
<keyword evidence="15" id="KW-1185">Reference proteome</keyword>
<gene>
    <name evidence="14" type="ORF">FHX74_001105</name>
</gene>
<evidence type="ECO:0000256" key="2">
    <source>
        <dbReference type="ARBA" id="ARBA00012513"/>
    </source>
</evidence>
<proteinExistence type="inferred from homology"/>
<dbReference type="InterPro" id="IPR018934">
    <property type="entry name" value="RIO_dom"/>
</dbReference>
<dbReference type="AlphaFoldDB" id="A0A7W3P543"/>
<feature type="compositionally biased region" description="Basic and acidic residues" evidence="12">
    <location>
        <begin position="10"/>
        <end position="27"/>
    </location>
</feature>
<keyword evidence="4 14" id="KW-0808">Transferase</keyword>
<dbReference type="InterPro" id="IPR011009">
    <property type="entry name" value="Kinase-like_dom_sf"/>
</dbReference>
<feature type="region of interest" description="Disordered" evidence="12">
    <location>
        <begin position="1"/>
        <end position="39"/>
    </location>
</feature>
<keyword evidence="9" id="KW-0460">Magnesium</keyword>
<evidence type="ECO:0000259" key="13">
    <source>
        <dbReference type="SMART" id="SM00090"/>
    </source>
</evidence>
<dbReference type="GO" id="GO:0046872">
    <property type="term" value="F:metal ion binding"/>
    <property type="evidence" value="ECO:0007669"/>
    <property type="project" value="UniProtKB-KW"/>
</dbReference>
<dbReference type="SUPFAM" id="SSF56112">
    <property type="entry name" value="Protein kinase-like (PK-like)"/>
    <property type="match status" value="1"/>
</dbReference>
<comment type="caution">
    <text evidence="14">The sequence shown here is derived from an EMBL/GenBank/DDBJ whole genome shotgun (WGS) entry which is preliminary data.</text>
</comment>
<feature type="region of interest" description="Disordered" evidence="12">
    <location>
        <begin position="138"/>
        <end position="157"/>
    </location>
</feature>
<evidence type="ECO:0000256" key="7">
    <source>
        <dbReference type="ARBA" id="ARBA00022777"/>
    </source>
</evidence>
<sequence>MNATFPADRPGPERLPDAGRSTTHDFLAESFPADDPADGSWFASAGFELPDDELPPGQRWSRYDEIGVLTGPEPVPGWVVTEDAAVETELGILKTGKEADVWLIDRAVPGRADRSCLLAAKRYRDAQHRQFHRDTGYTEGRRVRNSRDRRAMAKGTRHGRSVESGQWAVAEFDVLARLWSAGLPVPYPVQLDGTELLLEFVTGEDGEAAPRLAQTRPDAERLSSYWEQLRAAMQALAALGLAHGDLSPYNLLAAGDRLVVIDLPQVVDLVGNPSGPDFLARDCRNVCSWFTARGLPQDPDLLFGELISYAW</sequence>
<dbReference type="EMBL" id="JACGWT010000002">
    <property type="protein sequence ID" value="MBA8793500.1"/>
    <property type="molecule type" value="Genomic_DNA"/>
</dbReference>
<keyword evidence="7 14" id="KW-0418">Kinase</keyword>
<comment type="catalytic activity">
    <reaction evidence="10">
        <text>L-threonyl-[protein] + ATP = O-phospho-L-threonyl-[protein] + ADP + H(+)</text>
        <dbReference type="Rhea" id="RHEA:46608"/>
        <dbReference type="Rhea" id="RHEA-COMP:11060"/>
        <dbReference type="Rhea" id="RHEA-COMP:11605"/>
        <dbReference type="ChEBI" id="CHEBI:15378"/>
        <dbReference type="ChEBI" id="CHEBI:30013"/>
        <dbReference type="ChEBI" id="CHEBI:30616"/>
        <dbReference type="ChEBI" id="CHEBI:61977"/>
        <dbReference type="ChEBI" id="CHEBI:456216"/>
        <dbReference type="EC" id="2.7.11.1"/>
    </reaction>
</comment>
<accession>A0A7W3P543</accession>
<comment type="catalytic activity">
    <reaction evidence="11">
        <text>L-seryl-[protein] + ATP = O-phospho-L-seryl-[protein] + ADP + H(+)</text>
        <dbReference type="Rhea" id="RHEA:17989"/>
        <dbReference type="Rhea" id="RHEA-COMP:9863"/>
        <dbReference type="Rhea" id="RHEA-COMP:11604"/>
        <dbReference type="ChEBI" id="CHEBI:15378"/>
        <dbReference type="ChEBI" id="CHEBI:29999"/>
        <dbReference type="ChEBI" id="CHEBI:30616"/>
        <dbReference type="ChEBI" id="CHEBI:83421"/>
        <dbReference type="ChEBI" id="CHEBI:456216"/>
        <dbReference type="EC" id="2.7.11.1"/>
    </reaction>
</comment>
<dbReference type="SMART" id="SM00090">
    <property type="entry name" value="RIO"/>
    <property type="match status" value="1"/>
</dbReference>
<evidence type="ECO:0000256" key="6">
    <source>
        <dbReference type="ARBA" id="ARBA00022741"/>
    </source>
</evidence>
<feature type="compositionally biased region" description="Basic and acidic residues" evidence="12">
    <location>
        <begin position="138"/>
        <end position="151"/>
    </location>
</feature>
<evidence type="ECO:0000256" key="8">
    <source>
        <dbReference type="ARBA" id="ARBA00022840"/>
    </source>
</evidence>
<dbReference type="PANTHER" id="PTHR45723">
    <property type="entry name" value="SERINE/THREONINE-PROTEIN KINASE RIO1"/>
    <property type="match status" value="1"/>
</dbReference>
<name>A0A7W3P543_9ACTN</name>
<protein>
    <recommendedName>
        <fullName evidence="2">non-specific serine/threonine protein kinase</fullName>
        <ecNumber evidence="2">2.7.11.1</ecNumber>
    </recommendedName>
</protein>
<evidence type="ECO:0000313" key="14">
    <source>
        <dbReference type="EMBL" id="MBA8793500.1"/>
    </source>
</evidence>
<keyword evidence="5" id="KW-0479">Metal-binding</keyword>
<dbReference type="GO" id="GO:0004674">
    <property type="term" value="F:protein serine/threonine kinase activity"/>
    <property type="evidence" value="ECO:0007669"/>
    <property type="project" value="UniProtKB-KW"/>
</dbReference>
<comment type="similarity">
    <text evidence="1">Belongs to the protein kinase superfamily. RIO-type Ser/Thr kinase family.</text>
</comment>
<evidence type="ECO:0000256" key="10">
    <source>
        <dbReference type="ARBA" id="ARBA00047899"/>
    </source>
</evidence>
<evidence type="ECO:0000313" key="15">
    <source>
        <dbReference type="Proteomes" id="UP000523079"/>
    </source>
</evidence>
<dbReference type="Pfam" id="PF01163">
    <property type="entry name" value="RIO1"/>
    <property type="match status" value="1"/>
</dbReference>
<keyword evidence="3" id="KW-0723">Serine/threonine-protein kinase</keyword>
<feature type="domain" description="RIO kinase" evidence="13">
    <location>
        <begin position="64"/>
        <end position="308"/>
    </location>
</feature>
<evidence type="ECO:0000256" key="12">
    <source>
        <dbReference type="SAM" id="MobiDB-lite"/>
    </source>
</evidence>
<keyword evidence="8" id="KW-0067">ATP-binding</keyword>
<dbReference type="Gene3D" id="1.10.510.10">
    <property type="entry name" value="Transferase(Phosphotransferase) domain 1"/>
    <property type="match status" value="1"/>
</dbReference>
<dbReference type="Gene3D" id="3.30.200.20">
    <property type="entry name" value="Phosphorylase Kinase, domain 1"/>
    <property type="match status" value="1"/>
</dbReference>
<dbReference type="InterPro" id="IPR051272">
    <property type="entry name" value="RIO-type_Ser/Thr_kinase"/>
</dbReference>
<dbReference type="RefSeq" id="WP_182559111.1">
    <property type="nucleotide sequence ID" value="NZ_JACGWT010000002.1"/>
</dbReference>
<evidence type="ECO:0000256" key="5">
    <source>
        <dbReference type="ARBA" id="ARBA00022723"/>
    </source>
</evidence>
<evidence type="ECO:0000256" key="4">
    <source>
        <dbReference type="ARBA" id="ARBA00022679"/>
    </source>
</evidence>
<evidence type="ECO:0000256" key="1">
    <source>
        <dbReference type="ARBA" id="ARBA00009196"/>
    </source>
</evidence>
<reference evidence="14 15" key="1">
    <citation type="submission" date="2020-07" db="EMBL/GenBank/DDBJ databases">
        <title>Sequencing the genomes of 1000 actinobacteria strains.</title>
        <authorList>
            <person name="Klenk H.-P."/>
        </authorList>
    </citation>
    <scope>NUCLEOTIDE SEQUENCE [LARGE SCALE GENOMIC DNA]</scope>
    <source>
        <strain evidence="14 15">DSM 100723</strain>
    </source>
</reference>
<dbReference type="InterPro" id="IPR000687">
    <property type="entry name" value="RIO_kinase"/>
</dbReference>
<dbReference type="EC" id="2.7.11.1" evidence="2"/>
<evidence type="ECO:0000256" key="3">
    <source>
        <dbReference type="ARBA" id="ARBA00022527"/>
    </source>
</evidence>
<organism evidence="14 15">
    <name type="scientific">Microlunatus kandeliicorticis</name>
    <dbReference type="NCBI Taxonomy" id="1759536"/>
    <lineage>
        <taxon>Bacteria</taxon>
        <taxon>Bacillati</taxon>
        <taxon>Actinomycetota</taxon>
        <taxon>Actinomycetes</taxon>
        <taxon>Propionibacteriales</taxon>
        <taxon>Propionibacteriaceae</taxon>
        <taxon>Microlunatus</taxon>
    </lineage>
</organism>